<dbReference type="AlphaFoldDB" id="A0AAE1A7K6"/>
<evidence type="ECO:0000313" key="2">
    <source>
        <dbReference type="Proteomes" id="UP001283361"/>
    </source>
</evidence>
<accession>A0AAE1A7K6</accession>
<comment type="caution">
    <text evidence="1">The sequence shown here is derived from an EMBL/GenBank/DDBJ whole genome shotgun (WGS) entry which is preliminary data.</text>
</comment>
<protein>
    <submittedName>
        <fullName evidence="1">Uncharacterized protein</fullName>
    </submittedName>
</protein>
<keyword evidence="2" id="KW-1185">Reference proteome</keyword>
<name>A0AAE1A7K6_9GAST</name>
<dbReference type="Proteomes" id="UP001283361">
    <property type="component" value="Unassembled WGS sequence"/>
</dbReference>
<evidence type="ECO:0000313" key="1">
    <source>
        <dbReference type="EMBL" id="KAK3782091.1"/>
    </source>
</evidence>
<organism evidence="1 2">
    <name type="scientific">Elysia crispata</name>
    <name type="common">lettuce slug</name>
    <dbReference type="NCBI Taxonomy" id="231223"/>
    <lineage>
        <taxon>Eukaryota</taxon>
        <taxon>Metazoa</taxon>
        <taxon>Spiralia</taxon>
        <taxon>Lophotrochozoa</taxon>
        <taxon>Mollusca</taxon>
        <taxon>Gastropoda</taxon>
        <taxon>Heterobranchia</taxon>
        <taxon>Euthyneura</taxon>
        <taxon>Panpulmonata</taxon>
        <taxon>Sacoglossa</taxon>
        <taxon>Placobranchoidea</taxon>
        <taxon>Plakobranchidae</taxon>
        <taxon>Elysia</taxon>
    </lineage>
</organism>
<sequence length="73" mass="8412">MNWSTSPETDSTDYFDRVQLGDKADDVMTPKCTQLEFWDCALATPFSHPYTPWHHDPSLDKFDIQSCSAKEIL</sequence>
<proteinExistence type="predicted"/>
<reference evidence="1" key="1">
    <citation type="journal article" date="2023" name="G3 (Bethesda)">
        <title>A reference genome for the long-term kleptoplast-retaining sea slug Elysia crispata morphotype clarki.</title>
        <authorList>
            <person name="Eastman K.E."/>
            <person name="Pendleton A.L."/>
            <person name="Shaikh M.A."/>
            <person name="Suttiyut T."/>
            <person name="Ogas R."/>
            <person name="Tomko P."/>
            <person name="Gavelis G."/>
            <person name="Widhalm J.R."/>
            <person name="Wisecaver J.H."/>
        </authorList>
    </citation>
    <scope>NUCLEOTIDE SEQUENCE</scope>
    <source>
        <strain evidence="1">ECLA1</strain>
    </source>
</reference>
<gene>
    <name evidence="1" type="ORF">RRG08_052357</name>
</gene>
<dbReference type="EMBL" id="JAWDGP010002538">
    <property type="protein sequence ID" value="KAK3782091.1"/>
    <property type="molecule type" value="Genomic_DNA"/>
</dbReference>